<reference evidence="5" key="1">
    <citation type="submission" date="2013-03" db="EMBL/GenBank/DDBJ databases">
        <title>Genome sequence of Chthonomonas calidirosea, the first sequenced genome from the Armatimonadetes phylum (formally candidate division OP10).</title>
        <authorList>
            <person name="Lee K.C.Y."/>
            <person name="Morgan X.C."/>
            <person name="Dunfield P.F."/>
            <person name="Tamas I."/>
            <person name="Houghton K.M."/>
            <person name="Vyssotski M."/>
            <person name="Ryan J.L.J."/>
            <person name="Lagutin K."/>
            <person name="McDonald I.R."/>
            <person name="Stott M.B."/>
        </authorList>
    </citation>
    <scope>NUCLEOTIDE SEQUENCE [LARGE SCALE GENOMIC DNA]</scope>
    <source>
        <strain evidence="5">DSM 23976 / ICMP 18418 / T49</strain>
    </source>
</reference>
<name>S0EZK9_CHTCT</name>
<dbReference type="eggNOG" id="COG1680">
    <property type="taxonomic scope" value="Bacteria"/>
</dbReference>
<dbReference type="PANTHER" id="PTHR46825">
    <property type="entry name" value="D-ALANYL-D-ALANINE-CARBOXYPEPTIDASE/ENDOPEPTIDASE AMPH"/>
    <property type="match status" value="1"/>
</dbReference>
<keyword evidence="2" id="KW-0472">Membrane</keyword>
<gene>
    <name evidence="4" type="ORF">CCALI_02578</name>
</gene>
<comment type="subcellular location">
    <subcellularLocation>
        <location evidence="1">Membrane</location>
    </subcellularLocation>
</comment>
<dbReference type="InterPro" id="IPR012338">
    <property type="entry name" value="Beta-lactam/transpept-like"/>
</dbReference>
<evidence type="ECO:0000256" key="1">
    <source>
        <dbReference type="ARBA" id="ARBA00004370"/>
    </source>
</evidence>
<dbReference type="RefSeq" id="WP_016483880.1">
    <property type="nucleotide sequence ID" value="NC_021487.1"/>
</dbReference>
<dbReference type="HOGENOM" id="CLU_020027_14_4_0"/>
<dbReference type="SUPFAM" id="SSF56601">
    <property type="entry name" value="beta-lactamase/transpeptidase-like"/>
    <property type="match status" value="1"/>
</dbReference>
<keyword evidence="5" id="KW-1185">Reference proteome</keyword>
<dbReference type="Gene3D" id="3.40.710.10">
    <property type="entry name" value="DD-peptidase/beta-lactamase superfamily"/>
    <property type="match status" value="1"/>
</dbReference>
<proteinExistence type="predicted"/>
<dbReference type="GO" id="GO:0016020">
    <property type="term" value="C:membrane"/>
    <property type="evidence" value="ECO:0007669"/>
    <property type="project" value="UniProtKB-SubCell"/>
</dbReference>
<accession>S0EZK9</accession>
<evidence type="ECO:0000313" key="4">
    <source>
        <dbReference type="EMBL" id="CCW36371.1"/>
    </source>
</evidence>
<dbReference type="FunCoup" id="S0EZK9">
    <property type="interactions" value="109"/>
</dbReference>
<dbReference type="PATRIC" id="fig|1303518.3.peg.2678"/>
<evidence type="ECO:0000256" key="2">
    <source>
        <dbReference type="ARBA" id="ARBA00023136"/>
    </source>
</evidence>
<dbReference type="InParanoid" id="S0EZK9"/>
<dbReference type="PANTHER" id="PTHR46825:SF11">
    <property type="entry name" value="PENICILLIN-BINDING PROTEIN 4"/>
    <property type="match status" value="1"/>
</dbReference>
<dbReference type="Pfam" id="PF00144">
    <property type="entry name" value="Beta-lactamase"/>
    <property type="match status" value="1"/>
</dbReference>
<organism evidence="4 5">
    <name type="scientific">Chthonomonas calidirosea (strain DSM 23976 / ICMP 18418 / T49)</name>
    <dbReference type="NCBI Taxonomy" id="1303518"/>
    <lineage>
        <taxon>Bacteria</taxon>
        <taxon>Bacillati</taxon>
        <taxon>Armatimonadota</taxon>
        <taxon>Chthonomonadia</taxon>
        <taxon>Chthonomonadales</taxon>
        <taxon>Chthonomonadaceae</taxon>
        <taxon>Chthonomonas</taxon>
    </lineage>
</organism>
<dbReference type="KEGG" id="ccz:CCALI_02578"/>
<dbReference type="InterPro" id="IPR001466">
    <property type="entry name" value="Beta-lactam-related"/>
</dbReference>
<dbReference type="AlphaFoldDB" id="S0EZK9"/>
<dbReference type="Proteomes" id="UP000014227">
    <property type="component" value="Chromosome I"/>
</dbReference>
<evidence type="ECO:0000259" key="3">
    <source>
        <dbReference type="Pfam" id="PF00144"/>
    </source>
</evidence>
<protein>
    <submittedName>
        <fullName evidence="4">Beta-lactamase class C and other penicillin binding proteins</fullName>
    </submittedName>
</protein>
<evidence type="ECO:0000313" key="5">
    <source>
        <dbReference type="Proteomes" id="UP000014227"/>
    </source>
</evidence>
<feature type="domain" description="Beta-lactamase-related" evidence="3">
    <location>
        <begin position="15"/>
        <end position="346"/>
    </location>
</feature>
<dbReference type="EMBL" id="HF951689">
    <property type="protein sequence ID" value="CCW36371.1"/>
    <property type="molecule type" value="Genomic_DNA"/>
</dbReference>
<dbReference type="InterPro" id="IPR050491">
    <property type="entry name" value="AmpC-like"/>
</dbReference>
<sequence>MNQTIMAVSPPSSLNSLLTPIQTQYNLPALAGCIVTSKGLIAVGAVGMRKFGSDVPVTLNDPFHLGSDTKAMTAFLVALLVEQGKLQWDTPLSKALPQLAAQMQPDYRRVTIRMLLEHRSGFSAESWPPGQTFQSLHHLPGTPMKQRLAYARMILADPPVNPPDTTFLYSNRNYALLGVILEQLTHTPWEKLITDKLFHPLHMTTAGFGAMGTVGKIDAPWQHVFGSDGKPDPIPPGPLSDNPDVIAPAGKVHCSVEDWAKFIQCVLRGMEGRNGLLQATTLQRLLAPSPGSNYAGGWLITDRPWGGGRVYTHAGSNTMNFCVAWVAPKRDFAVLIATNIGGDRAAEACDAAASTLIRFYLGSPTAPK</sequence>
<dbReference type="STRING" id="454171.CP488_01513"/>